<dbReference type="Pfam" id="PF13692">
    <property type="entry name" value="Glyco_trans_1_4"/>
    <property type="match status" value="1"/>
</dbReference>
<keyword evidence="2" id="KW-1185">Reference proteome</keyword>
<dbReference type="Gene3D" id="3.40.50.2000">
    <property type="entry name" value="Glycogen Phosphorylase B"/>
    <property type="match status" value="1"/>
</dbReference>
<dbReference type="SUPFAM" id="SSF53756">
    <property type="entry name" value="UDP-Glycosyltransferase/glycogen phosphorylase"/>
    <property type="match status" value="1"/>
</dbReference>
<protein>
    <recommendedName>
        <fullName evidence="3">Glycosyl transferase family 1 domain-containing protein</fullName>
    </recommendedName>
</protein>
<reference evidence="1" key="1">
    <citation type="submission" date="2020-10" db="EMBL/GenBank/DDBJ databases">
        <title>Unveiling of a novel bifunctional photoreceptor, Dualchrome1, isolated from a cosmopolitan green alga.</title>
        <authorList>
            <person name="Suzuki S."/>
            <person name="Kawachi M."/>
        </authorList>
    </citation>
    <scope>NUCLEOTIDE SEQUENCE</scope>
    <source>
        <strain evidence="1">NIES 2893</strain>
    </source>
</reference>
<dbReference type="Proteomes" id="UP000660262">
    <property type="component" value="Unassembled WGS sequence"/>
</dbReference>
<sequence>MDVVYLANAITFDKKLRAEMLGSSASKLFKVIPPLVHRLDGPYYAARFERDPRVEGSKPWRAKEDDDVYRINRKFACATVYQSKWSMDMNKMLGYTPVEPVRIIPNAADPSIFHSNGRTHWEDTPHMAASSSSSSDTRVRVVTSAWSDGKRKGYDTLQWLDSNLDFTKYKLELYGRPSMGSRFKNVIVRKPVTSEELAVELRESFDIFLTPSRLEPCSNSVVEALASGLPVVYQRGSGHDELVMNGGLGFDVKEELPDILDRIVDSYTSFQGNISVTTIEKVAEAYSEVFGYCYREYLKRKPH</sequence>
<dbReference type="OrthoDB" id="2064at2759"/>
<evidence type="ECO:0000313" key="2">
    <source>
        <dbReference type="Proteomes" id="UP000660262"/>
    </source>
</evidence>
<accession>A0A830HYF9</accession>
<organism evidence="1 2">
    <name type="scientific">Pycnococcus provasolii</name>
    <dbReference type="NCBI Taxonomy" id="41880"/>
    <lineage>
        <taxon>Eukaryota</taxon>
        <taxon>Viridiplantae</taxon>
        <taxon>Chlorophyta</taxon>
        <taxon>Pseudoscourfieldiophyceae</taxon>
        <taxon>Pseudoscourfieldiales</taxon>
        <taxon>Pycnococcaceae</taxon>
        <taxon>Pycnococcus</taxon>
    </lineage>
</organism>
<evidence type="ECO:0008006" key="3">
    <source>
        <dbReference type="Google" id="ProtNLM"/>
    </source>
</evidence>
<dbReference type="EMBL" id="BNJQ01000040">
    <property type="protein sequence ID" value="GHP12272.1"/>
    <property type="molecule type" value="Genomic_DNA"/>
</dbReference>
<dbReference type="AlphaFoldDB" id="A0A830HYF9"/>
<name>A0A830HYF9_9CHLO</name>
<gene>
    <name evidence="1" type="ORF">PPROV_001100000</name>
</gene>
<comment type="caution">
    <text evidence="1">The sequence shown here is derived from an EMBL/GenBank/DDBJ whole genome shotgun (WGS) entry which is preliminary data.</text>
</comment>
<proteinExistence type="predicted"/>
<evidence type="ECO:0000313" key="1">
    <source>
        <dbReference type="EMBL" id="GHP12272.1"/>
    </source>
</evidence>